<evidence type="ECO:0000259" key="2">
    <source>
        <dbReference type="Pfam" id="PF13439"/>
    </source>
</evidence>
<dbReference type="Pfam" id="PF00534">
    <property type="entry name" value="Glycos_transf_1"/>
    <property type="match status" value="1"/>
</dbReference>
<proteinExistence type="predicted"/>
<evidence type="ECO:0000313" key="3">
    <source>
        <dbReference type="EMBL" id="QNR69553.1"/>
    </source>
</evidence>
<dbReference type="GO" id="GO:0016757">
    <property type="term" value="F:glycosyltransferase activity"/>
    <property type="evidence" value="ECO:0007669"/>
    <property type="project" value="InterPro"/>
</dbReference>
<name>A0A7H0YEP5_9BACL</name>
<organism evidence="3 4">
    <name type="scientific">Paenibacillus peoriae</name>
    <dbReference type="NCBI Taxonomy" id="59893"/>
    <lineage>
        <taxon>Bacteria</taxon>
        <taxon>Bacillati</taxon>
        <taxon>Bacillota</taxon>
        <taxon>Bacilli</taxon>
        <taxon>Bacillales</taxon>
        <taxon>Paenibacillaceae</taxon>
        <taxon>Paenibacillus</taxon>
    </lineage>
</organism>
<evidence type="ECO:0000313" key="4">
    <source>
        <dbReference type="Proteomes" id="UP000516384"/>
    </source>
</evidence>
<feature type="domain" description="Glycosyl transferase family 1" evidence="1">
    <location>
        <begin position="159"/>
        <end position="276"/>
    </location>
</feature>
<dbReference type="RefSeq" id="WP_190299220.1">
    <property type="nucleotide sequence ID" value="NZ_CP061172.1"/>
</dbReference>
<feature type="domain" description="Glycosyltransferase subfamily 4-like N-terminal" evidence="2">
    <location>
        <begin position="34"/>
        <end position="125"/>
    </location>
</feature>
<dbReference type="Gene3D" id="3.40.50.2000">
    <property type="entry name" value="Glycogen Phosphorylase B"/>
    <property type="match status" value="2"/>
</dbReference>
<keyword evidence="3" id="KW-0808">Transferase</keyword>
<sequence length="344" mass="39285">MASKQNKALKKPRLTIVQVISNYPDAQPVPSNKGGTEKVVYELTEELVRRGHHVSLFAALGSRSSARLIPYPKGLKHSQIPQYVLRHMPSDTHIIHDHTFRSAVGRRKLPCPSVCTVHLPVKRHGKNPVYVSKRARQLMGGGKGFYIYNGINTHEYEFSSEKRGYLLFMGRIIRDKGVLQAIQVAERTGKRLLIAGPIKAPEFFRKEIQKRIQRNPNIRYVGAVGGDQKQKLLKHAECLLFPTLWEEPFGLVMVEAMACGTPVLALKNGSVPEVLSGFPQLICKSVSQMARKAQQKNYPSPAKLRLYVTQRFTNKQMTSNYLRLYREIIRRREQKRGQRQPKRR</sequence>
<evidence type="ECO:0000259" key="1">
    <source>
        <dbReference type="Pfam" id="PF00534"/>
    </source>
</evidence>
<protein>
    <submittedName>
        <fullName evidence="3">Glycosyltransferase family 4 protein</fullName>
    </submittedName>
</protein>
<reference evidence="3 4" key="1">
    <citation type="submission" date="2020-09" db="EMBL/GenBank/DDBJ databases">
        <title>Characterization of Paenibacillus peoriae strain ZF390 with broad-spectrum antimicrobial activity as a potential biocontrol agent.</title>
        <authorList>
            <person name="Li L."/>
            <person name="Zhao Y."/>
            <person name="Li B."/>
            <person name="Xie X."/>
        </authorList>
    </citation>
    <scope>NUCLEOTIDE SEQUENCE [LARGE SCALE GENOMIC DNA]</scope>
    <source>
        <strain evidence="3 4">ZF390</strain>
    </source>
</reference>
<dbReference type="InterPro" id="IPR001296">
    <property type="entry name" value="Glyco_trans_1"/>
</dbReference>
<dbReference type="PANTHER" id="PTHR12526:SF595">
    <property type="entry name" value="BLL5217 PROTEIN"/>
    <property type="match status" value="1"/>
</dbReference>
<dbReference type="Proteomes" id="UP000516384">
    <property type="component" value="Chromosome"/>
</dbReference>
<gene>
    <name evidence="3" type="ORF">IAQ67_11360</name>
</gene>
<dbReference type="InterPro" id="IPR028098">
    <property type="entry name" value="Glyco_trans_4-like_N"/>
</dbReference>
<dbReference type="SUPFAM" id="SSF53756">
    <property type="entry name" value="UDP-Glycosyltransferase/glycogen phosphorylase"/>
    <property type="match status" value="1"/>
</dbReference>
<dbReference type="Pfam" id="PF13439">
    <property type="entry name" value="Glyco_transf_4"/>
    <property type="match status" value="1"/>
</dbReference>
<accession>A0A7H0YEP5</accession>
<dbReference type="CDD" id="cd03802">
    <property type="entry name" value="GT4_AviGT4-like"/>
    <property type="match status" value="1"/>
</dbReference>
<dbReference type="EMBL" id="CP061172">
    <property type="protein sequence ID" value="QNR69553.1"/>
    <property type="molecule type" value="Genomic_DNA"/>
</dbReference>
<dbReference type="AlphaFoldDB" id="A0A7H0YEP5"/>
<dbReference type="PANTHER" id="PTHR12526">
    <property type="entry name" value="GLYCOSYLTRANSFERASE"/>
    <property type="match status" value="1"/>
</dbReference>